<reference evidence="1 2" key="1">
    <citation type="journal article" date="2016" name="Nat. Commun.">
        <title>Thousands of microbial genomes shed light on interconnected biogeochemical processes in an aquifer system.</title>
        <authorList>
            <person name="Anantharaman K."/>
            <person name="Brown C.T."/>
            <person name="Hug L.A."/>
            <person name="Sharon I."/>
            <person name="Castelle C.J."/>
            <person name="Probst A.J."/>
            <person name="Thomas B.C."/>
            <person name="Singh A."/>
            <person name="Wilkins M.J."/>
            <person name="Karaoz U."/>
            <person name="Brodie E.L."/>
            <person name="Williams K.H."/>
            <person name="Hubbard S.S."/>
            <person name="Banfield J.F."/>
        </authorList>
    </citation>
    <scope>NUCLEOTIDE SEQUENCE [LARGE SCALE GENOMIC DNA]</scope>
</reference>
<dbReference type="Proteomes" id="UP000178826">
    <property type="component" value="Unassembled WGS sequence"/>
</dbReference>
<sequence length="191" mass="21383">MGALPAGFFEKKRETLDELTARRSGVKGVQFIEPIQDVSLLQFLLDLAKAGYVLVDAFFQMRASVRGQQYPSVRFIFAAEESVRPDGEFANHKQNAENALLQMCKEAMWRVRAFLNPFFEGGLPVDGQHAISINLEARSPLLDGEGNPLMRWEKDENGEKVGNKPFPLEPKLFLCIEDGNIIVAPAQEKVC</sequence>
<evidence type="ECO:0000313" key="1">
    <source>
        <dbReference type="EMBL" id="OGZ71795.1"/>
    </source>
</evidence>
<dbReference type="EMBL" id="MHOZ01000050">
    <property type="protein sequence ID" value="OGZ71795.1"/>
    <property type="molecule type" value="Genomic_DNA"/>
</dbReference>
<comment type="caution">
    <text evidence="1">The sequence shown here is derived from an EMBL/GenBank/DDBJ whole genome shotgun (WGS) entry which is preliminary data.</text>
</comment>
<protein>
    <submittedName>
        <fullName evidence="1">Uncharacterized protein</fullName>
    </submittedName>
</protein>
<accession>A0A1G2IAP3</accession>
<evidence type="ECO:0000313" key="2">
    <source>
        <dbReference type="Proteomes" id="UP000178826"/>
    </source>
</evidence>
<gene>
    <name evidence="1" type="ORF">A2998_00635</name>
</gene>
<proteinExistence type="predicted"/>
<name>A0A1G2IAP3_9BACT</name>
<organism evidence="1 2">
    <name type="scientific">Candidatus Staskawiczbacteria bacterium RIFCSPLOWO2_01_FULL_37_25b</name>
    <dbReference type="NCBI Taxonomy" id="1802213"/>
    <lineage>
        <taxon>Bacteria</taxon>
        <taxon>Candidatus Staskawicziibacteriota</taxon>
    </lineage>
</organism>
<dbReference type="AlphaFoldDB" id="A0A1G2IAP3"/>